<dbReference type="PANTHER" id="PTHR46211">
    <property type="entry name" value="GLYCEROPHOSPHORYL DIESTER PHOSPHODIESTERASE"/>
    <property type="match status" value="1"/>
</dbReference>
<proteinExistence type="predicted"/>
<dbReference type="InterPro" id="IPR030395">
    <property type="entry name" value="GP_PDE_dom"/>
</dbReference>
<dbReference type="GO" id="GO:0008081">
    <property type="term" value="F:phosphoric diester hydrolase activity"/>
    <property type="evidence" value="ECO:0007669"/>
    <property type="project" value="InterPro"/>
</dbReference>
<dbReference type="Proteomes" id="UP000198282">
    <property type="component" value="Unassembled WGS sequence"/>
</dbReference>
<dbReference type="AlphaFoldDB" id="A0A239CXH7"/>
<accession>A0A239CXH7</accession>
<dbReference type="SUPFAM" id="SSF51695">
    <property type="entry name" value="PLC-like phosphodiesterases"/>
    <property type="match status" value="1"/>
</dbReference>
<dbReference type="RefSeq" id="WP_089206672.1">
    <property type="nucleotide sequence ID" value="NZ_FZOD01000006.1"/>
</dbReference>
<dbReference type="Pfam" id="PF03009">
    <property type="entry name" value="GDPD"/>
    <property type="match status" value="1"/>
</dbReference>
<name>A0A239CXH7_9ACTN</name>
<evidence type="ECO:0000256" key="2">
    <source>
        <dbReference type="SAM" id="SignalP"/>
    </source>
</evidence>
<reference evidence="4 5" key="1">
    <citation type="submission" date="2017-06" db="EMBL/GenBank/DDBJ databases">
        <authorList>
            <person name="Kim H.J."/>
            <person name="Triplett B.A."/>
        </authorList>
    </citation>
    <scope>NUCLEOTIDE SEQUENCE [LARGE SCALE GENOMIC DNA]</scope>
    <source>
        <strain evidence="4 5">CGMCC 4.2132</strain>
    </source>
</reference>
<dbReference type="Gene3D" id="3.20.20.190">
    <property type="entry name" value="Phosphatidylinositol (PI) phosphodiesterase"/>
    <property type="match status" value="1"/>
</dbReference>
<dbReference type="GO" id="GO:0006629">
    <property type="term" value="P:lipid metabolic process"/>
    <property type="evidence" value="ECO:0007669"/>
    <property type="project" value="InterPro"/>
</dbReference>
<organism evidence="4 5">
    <name type="scientific">Streptosporangium subroseum</name>
    <dbReference type="NCBI Taxonomy" id="106412"/>
    <lineage>
        <taxon>Bacteria</taxon>
        <taxon>Bacillati</taxon>
        <taxon>Actinomycetota</taxon>
        <taxon>Actinomycetes</taxon>
        <taxon>Streptosporangiales</taxon>
        <taxon>Streptosporangiaceae</taxon>
        <taxon>Streptosporangium</taxon>
    </lineage>
</organism>
<keyword evidence="5" id="KW-1185">Reference proteome</keyword>
<feature type="compositionally biased region" description="Basic and acidic residues" evidence="1">
    <location>
        <begin position="327"/>
        <end position="359"/>
    </location>
</feature>
<feature type="signal peptide" evidence="2">
    <location>
        <begin position="1"/>
        <end position="32"/>
    </location>
</feature>
<dbReference type="PANTHER" id="PTHR46211:SF1">
    <property type="entry name" value="GLYCEROPHOSPHODIESTER PHOSPHODIESTERASE, CYTOPLASMIC"/>
    <property type="match status" value="1"/>
</dbReference>
<gene>
    <name evidence="4" type="ORF">SAMN05216276_1006145</name>
</gene>
<dbReference type="EMBL" id="FZOD01000006">
    <property type="protein sequence ID" value="SNS24810.1"/>
    <property type="molecule type" value="Genomic_DNA"/>
</dbReference>
<evidence type="ECO:0000259" key="3">
    <source>
        <dbReference type="PROSITE" id="PS51704"/>
    </source>
</evidence>
<dbReference type="PROSITE" id="PS51704">
    <property type="entry name" value="GP_PDE"/>
    <property type="match status" value="1"/>
</dbReference>
<feature type="region of interest" description="Disordered" evidence="1">
    <location>
        <begin position="325"/>
        <end position="359"/>
    </location>
</feature>
<dbReference type="CDD" id="cd08566">
    <property type="entry name" value="GDPD_AtGDE_like"/>
    <property type="match status" value="1"/>
</dbReference>
<keyword evidence="2" id="KW-0732">Signal</keyword>
<protein>
    <submittedName>
        <fullName evidence="4">Glycerophosphoryl diester phosphodiesterase</fullName>
    </submittedName>
</protein>
<evidence type="ECO:0000313" key="4">
    <source>
        <dbReference type="EMBL" id="SNS24810.1"/>
    </source>
</evidence>
<sequence length="431" mass="45288">MTFPTARRAVRSLVAVAVITAGLAAGTAGAHAEDDPRVEQVRQLIAALKPLVKQPICDQVPEPERWVNAGTPDKGSANVLISAHRGANTLAPENTLKSYEYAFAYGVDMVEVDVQQTKDGRFVALHDSTVDRTTNGTGNIADLTFDEVRALNAADYEPWKGGEYDPAQIASLEEILALAKRAGRGVELDVKGSVTEEGKVAELVGKYGLTEESIWNSGDPRILVAEPGSRIIYNRDTWEPGFLIYEIGQVAKVYGSTLAEYSPESIAAAHDACAVVMPHAYDAGPDQEVAQFQLARSMGADGVQTNQPALIVAAAGEAVDSKLVVRGGKDHDDNGHGDNDRGGKGHGDKGHGDKGHGDEVCLVNADNGLGFPGKTVSLTKGNGKGKKSIDLVTGDGGCATVPAVNWRGASMSFAGDGAVHASRGKFVPSNH</sequence>
<evidence type="ECO:0000256" key="1">
    <source>
        <dbReference type="SAM" id="MobiDB-lite"/>
    </source>
</evidence>
<dbReference type="InterPro" id="IPR017946">
    <property type="entry name" value="PLC-like_Pdiesterase_TIM-brl"/>
</dbReference>
<feature type="domain" description="GP-PDE" evidence="3">
    <location>
        <begin position="79"/>
        <end position="315"/>
    </location>
</feature>
<evidence type="ECO:0000313" key="5">
    <source>
        <dbReference type="Proteomes" id="UP000198282"/>
    </source>
</evidence>
<feature type="chain" id="PRO_5012330996" evidence="2">
    <location>
        <begin position="33"/>
        <end position="431"/>
    </location>
</feature>